<evidence type="ECO:0000256" key="1">
    <source>
        <dbReference type="SAM" id="MobiDB-lite"/>
    </source>
</evidence>
<gene>
    <name evidence="2" type="ORF">CDL20_05000</name>
</gene>
<dbReference type="InterPro" id="IPR024234">
    <property type="entry name" value="DUF3801"/>
</dbReference>
<organism evidence="2 3">
    <name type="scientific">Mediterraneibacter gnavus</name>
    <name type="common">Ruminococcus gnavus</name>
    <dbReference type="NCBI Taxonomy" id="33038"/>
    <lineage>
        <taxon>Bacteria</taxon>
        <taxon>Bacillati</taxon>
        <taxon>Bacillota</taxon>
        <taxon>Clostridia</taxon>
        <taxon>Lachnospirales</taxon>
        <taxon>Lachnospiraceae</taxon>
        <taxon>Mediterraneibacter</taxon>
    </lineage>
</organism>
<dbReference type="Pfam" id="PF12687">
    <property type="entry name" value="DUF3801"/>
    <property type="match status" value="1"/>
</dbReference>
<evidence type="ECO:0000313" key="3">
    <source>
        <dbReference type="Proteomes" id="UP000234840"/>
    </source>
</evidence>
<dbReference type="EMBL" id="NIHW01000008">
    <property type="protein sequence ID" value="PLT88285.1"/>
    <property type="molecule type" value="Genomic_DNA"/>
</dbReference>
<evidence type="ECO:0000313" key="2">
    <source>
        <dbReference type="EMBL" id="PLT88285.1"/>
    </source>
</evidence>
<dbReference type="RefSeq" id="WP_004611657.1">
    <property type="nucleotide sequence ID" value="NZ_CAXSWW010000013.1"/>
</dbReference>
<feature type="compositionally biased region" description="Basic and acidic residues" evidence="1">
    <location>
        <begin position="149"/>
        <end position="172"/>
    </location>
</feature>
<accession>A0A2N5Q1Q3</accession>
<sequence>MQDEVNEKVVSLCIRGGKISAQILKSALLKTLTKLEQQKSQRKQKKGVSKEEKNLAVYKGKQSMEKLKEQNCELSNIEITDGNIKSFEKYARKYNVDYCLKKDRSSEPPRYYVFFKARDVDSMTAAFKEYTGWSMKQSKKVSIRKKLSQVKERQAQHRERQKTKSKERDTAR</sequence>
<comment type="caution">
    <text evidence="2">The sequence shown here is derived from an EMBL/GenBank/DDBJ whole genome shotgun (WGS) entry which is preliminary data.</text>
</comment>
<protein>
    <submittedName>
        <fullName evidence="2">PcfB family protein</fullName>
    </submittedName>
</protein>
<feature type="region of interest" description="Disordered" evidence="1">
    <location>
        <begin position="135"/>
        <end position="172"/>
    </location>
</feature>
<dbReference type="AlphaFoldDB" id="A0A2N5Q1Q3"/>
<feature type="compositionally biased region" description="Basic residues" evidence="1">
    <location>
        <begin position="137"/>
        <end position="148"/>
    </location>
</feature>
<reference evidence="2 3" key="1">
    <citation type="journal article" date="2017" name="Genome Med.">
        <title>A novel Ruminococcus gnavus clade enriched in inflammatory bowel disease patients.</title>
        <authorList>
            <person name="Hall A.B."/>
            <person name="Yassour M."/>
            <person name="Sauk J."/>
            <person name="Garner A."/>
            <person name="Jiang X."/>
            <person name="Arthur T."/>
            <person name="Lagoudas G.K."/>
            <person name="Vatanen T."/>
            <person name="Fornelos N."/>
            <person name="Wilson R."/>
            <person name="Bertha M."/>
            <person name="Cohen M."/>
            <person name="Garber J."/>
            <person name="Khalili H."/>
            <person name="Gevers D."/>
            <person name="Ananthakrishnan A.N."/>
            <person name="Kugathasan S."/>
            <person name="Lander E.S."/>
            <person name="Blainey P."/>
            <person name="Vlamakis H."/>
            <person name="Xavier R.J."/>
            <person name="Huttenhower C."/>
        </authorList>
    </citation>
    <scope>NUCLEOTIDE SEQUENCE [LARGE SCALE GENOMIC DNA]</scope>
    <source>
        <strain evidence="2 3">RJX1128</strain>
    </source>
</reference>
<proteinExistence type="predicted"/>
<dbReference type="Proteomes" id="UP000234840">
    <property type="component" value="Unassembled WGS sequence"/>
</dbReference>
<name>A0A2N5Q1Q3_MEDGN</name>